<feature type="domain" description="Major facilitator superfamily (MFS) profile" evidence="6">
    <location>
        <begin position="50"/>
        <end position="476"/>
    </location>
</feature>
<dbReference type="AlphaFoldDB" id="E9EAS4"/>
<evidence type="ECO:0000256" key="5">
    <source>
        <dbReference type="SAM" id="Phobius"/>
    </source>
</evidence>
<sequence>MRQPGTSHHHAKELAANDVAEHLTSPTIPTSAVDDVRKPAEFSWPRKMHIVLAGITCTFNTNLGSSMPSGALVVISKQFSITNSLHFVLLNSIYMSGYVLGPLLFGPMSEYLGRRPVLISTFVGYLIFMAACSVAPSFTALVIFRLLCGICASAPHSVIGGLYSDIFDNPSHRGTAMSLYMSATNVGPLMGPLISGFSSQISWRWPFLLAVFIALPGLPLVLLMPETFAPVLCRRAIRKYKREGGVANTADVTFNDRVLDPRKVFVRPAKLITTEPILLFTALYIALAYAIMYLTFQAYPIIYQDHYSLSPGVAGLAYLPILVGVFVAFFLGLAYTWWHDKACAAGKQWTRREVYRRLPIACFAAPWLVISSFWVGWTAWPGSIAPIIPMIGGLFFGLGSQLLYIAMINYITDIYRDRSASAHAAASVTRSIGAVLLPLAARPMYRDLGIHWAPSLLGFLSLLMGIIPFALIRYGDACSKYQNRLGGQAWPVLLFVTLDSTLTFKLVSAPLPEGLTRNRSQIGAVEKAS</sequence>
<feature type="transmembrane region" description="Helical" evidence="5">
    <location>
        <begin position="175"/>
        <end position="195"/>
    </location>
</feature>
<evidence type="ECO:0000259" key="6">
    <source>
        <dbReference type="PROSITE" id="PS50850"/>
    </source>
</evidence>
<dbReference type="GO" id="GO:0022857">
    <property type="term" value="F:transmembrane transporter activity"/>
    <property type="evidence" value="ECO:0007669"/>
    <property type="project" value="InterPro"/>
</dbReference>
<proteinExistence type="predicted"/>
<dbReference type="HOGENOM" id="CLU_008455_11_2_1"/>
<dbReference type="PANTHER" id="PTHR23502:SF74">
    <property type="entry name" value="MAJOR FACILITATOR SUPERFAMILY (MFS) PROFILE DOMAIN-CONTAINING PROTEIN"/>
    <property type="match status" value="1"/>
</dbReference>
<feature type="transmembrane region" description="Helical" evidence="5">
    <location>
        <begin position="452"/>
        <end position="474"/>
    </location>
</feature>
<dbReference type="PANTHER" id="PTHR23502">
    <property type="entry name" value="MAJOR FACILITATOR SUPERFAMILY"/>
    <property type="match status" value="1"/>
</dbReference>
<feature type="transmembrane region" description="Helical" evidence="5">
    <location>
        <begin position="420"/>
        <end position="440"/>
    </location>
</feature>
<feature type="transmembrane region" description="Helical" evidence="5">
    <location>
        <begin position="383"/>
        <end position="408"/>
    </location>
</feature>
<dbReference type="InParanoid" id="E9EAS4"/>
<evidence type="ECO:0000256" key="4">
    <source>
        <dbReference type="ARBA" id="ARBA00023136"/>
    </source>
</evidence>
<dbReference type="EMBL" id="GL698535">
    <property type="protein sequence ID" value="EFY86958.1"/>
    <property type="molecule type" value="Genomic_DNA"/>
</dbReference>
<keyword evidence="3 5" id="KW-1133">Transmembrane helix</keyword>
<evidence type="ECO:0000256" key="2">
    <source>
        <dbReference type="ARBA" id="ARBA00022692"/>
    </source>
</evidence>
<evidence type="ECO:0000313" key="7">
    <source>
        <dbReference type="EMBL" id="EFY86958.1"/>
    </source>
</evidence>
<feature type="transmembrane region" description="Helical" evidence="5">
    <location>
        <begin position="358"/>
        <end position="377"/>
    </location>
</feature>
<keyword evidence="8" id="KW-1185">Reference proteome</keyword>
<keyword evidence="4 5" id="KW-0472">Membrane</keyword>
<feature type="transmembrane region" description="Helical" evidence="5">
    <location>
        <begin position="87"/>
        <end position="105"/>
    </location>
</feature>
<gene>
    <name evidence="7" type="ORF">MAC_06972</name>
</gene>
<dbReference type="InterPro" id="IPR011701">
    <property type="entry name" value="MFS"/>
</dbReference>
<dbReference type="PROSITE" id="PS50850">
    <property type="entry name" value="MFS"/>
    <property type="match status" value="1"/>
</dbReference>
<organism evidence="8">
    <name type="scientific">Metarhizium acridum (strain CQMa 102)</name>
    <dbReference type="NCBI Taxonomy" id="655827"/>
    <lineage>
        <taxon>Eukaryota</taxon>
        <taxon>Fungi</taxon>
        <taxon>Dikarya</taxon>
        <taxon>Ascomycota</taxon>
        <taxon>Pezizomycotina</taxon>
        <taxon>Sordariomycetes</taxon>
        <taxon>Hypocreomycetidae</taxon>
        <taxon>Hypocreales</taxon>
        <taxon>Clavicipitaceae</taxon>
        <taxon>Metarhizium</taxon>
    </lineage>
</organism>
<dbReference type="eggNOG" id="KOG0255">
    <property type="taxonomic scope" value="Eukaryota"/>
</dbReference>
<dbReference type="Gene3D" id="1.20.1250.20">
    <property type="entry name" value="MFS general substrate transporter like domains"/>
    <property type="match status" value="1"/>
</dbReference>
<protein>
    <recommendedName>
        <fullName evidence="6">Major facilitator superfamily (MFS) profile domain-containing protein</fullName>
    </recommendedName>
</protein>
<dbReference type="OMA" id="MRKLHIV"/>
<keyword evidence="2 5" id="KW-0812">Transmembrane</keyword>
<feature type="transmembrane region" description="Helical" evidence="5">
    <location>
        <begin position="117"/>
        <end position="136"/>
    </location>
</feature>
<dbReference type="GO" id="GO:0005886">
    <property type="term" value="C:plasma membrane"/>
    <property type="evidence" value="ECO:0007669"/>
    <property type="project" value="TreeGrafter"/>
</dbReference>
<dbReference type="InterPro" id="IPR036259">
    <property type="entry name" value="MFS_trans_sf"/>
</dbReference>
<reference evidence="7 8" key="1">
    <citation type="journal article" date="2011" name="PLoS Genet.">
        <title>Genome sequencing and comparative transcriptomics of the model entomopathogenic fungi Metarhizium anisopliae and M. acridum.</title>
        <authorList>
            <person name="Gao Q."/>
            <person name="Jin K."/>
            <person name="Ying S.H."/>
            <person name="Zhang Y."/>
            <person name="Xiao G."/>
            <person name="Shang Y."/>
            <person name="Duan Z."/>
            <person name="Hu X."/>
            <person name="Xie X.Q."/>
            <person name="Zhou G."/>
            <person name="Peng G."/>
            <person name="Luo Z."/>
            <person name="Huang W."/>
            <person name="Wang B."/>
            <person name="Fang W."/>
            <person name="Wang S."/>
            <person name="Zhong Y."/>
            <person name="Ma L.J."/>
            <person name="St Leger R.J."/>
            <person name="Zhao G.P."/>
            <person name="Pei Y."/>
            <person name="Feng M.G."/>
            <person name="Xia Y."/>
            <person name="Wang C."/>
        </authorList>
    </citation>
    <scope>NUCLEOTIDE SEQUENCE [LARGE SCALE GENOMIC DNA]</scope>
    <source>
        <strain evidence="7 8">CQMa 102</strain>
    </source>
</reference>
<evidence type="ECO:0000256" key="1">
    <source>
        <dbReference type="ARBA" id="ARBA00004141"/>
    </source>
</evidence>
<feature type="transmembrane region" description="Helical" evidence="5">
    <location>
        <begin position="316"/>
        <end position="338"/>
    </location>
</feature>
<evidence type="ECO:0000313" key="8">
    <source>
        <dbReference type="Proteomes" id="UP000002499"/>
    </source>
</evidence>
<evidence type="ECO:0000256" key="3">
    <source>
        <dbReference type="ARBA" id="ARBA00022989"/>
    </source>
</evidence>
<comment type="subcellular location">
    <subcellularLocation>
        <location evidence="1">Membrane</location>
        <topology evidence="1">Multi-pass membrane protein</topology>
    </subcellularLocation>
</comment>
<dbReference type="InterPro" id="IPR020846">
    <property type="entry name" value="MFS_dom"/>
</dbReference>
<dbReference type="Proteomes" id="UP000002499">
    <property type="component" value="Unassembled WGS sequence"/>
</dbReference>
<dbReference type="OrthoDB" id="5141738at2759"/>
<accession>E9EAS4</accession>
<dbReference type="Pfam" id="PF07690">
    <property type="entry name" value="MFS_1"/>
    <property type="match status" value="1"/>
</dbReference>
<feature type="transmembrane region" description="Helical" evidence="5">
    <location>
        <begin position="207"/>
        <end position="232"/>
    </location>
</feature>
<feature type="transmembrane region" description="Helical" evidence="5">
    <location>
        <begin position="277"/>
        <end position="296"/>
    </location>
</feature>
<name>E9EAS4_METAQ</name>
<dbReference type="SUPFAM" id="SSF103473">
    <property type="entry name" value="MFS general substrate transporter"/>
    <property type="match status" value="1"/>
</dbReference>